<evidence type="ECO:0000256" key="2">
    <source>
        <dbReference type="ARBA" id="ARBA00022759"/>
    </source>
</evidence>
<dbReference type="Gene3D" id="3.40.50.10130">
    <property type="match status" value="1"/>
</dbReference>
<protein>
    <recommendedName>
        <fullName evidence="7">ERCC4 domain-containing protein</fullName>
    </recommendedName>
</protein>
<evidence type="ECO:0000256" key="1">
    <source>
        <dbReference type="ARBA" id="ARBA00022722"/>
    </source>
</evidence>
<keyword evidence="2" id="KW-0255">Endonuclease</keyword>
<dbReference type="Gene3D" id="1.10.150.20">
    <property type="entry name" value="5' to 3' exonuclease, C-terminal subdomain"/>
    <property type="match status" value="1"/>
</dbReference>
<gene>
    <name evidence="8" type="ORF">ENO77_01285</name>
</gene>
<dbReference type="InterPro" id="IPR010994">
    <property type="entry name" value="RuvA_2-like"/>
</dbReference>
<evidence type="ECO:0000313" key="8">
    <source>
        <dbReference type="EMBL" id="HEW52797.1"/>
    </source>
</evidence>
<dbReference type="GO" id="GO:0000014">
    <property type="term" value="F:single-stranded DNA endodeoxyribonuclease activity"/>
    <property type="evidence" value="ECO:0007669"/>
    <property type="project" value="TreeGrafter"/>
</dbReference>
<dbReference type="GO" id="GO:1901255">
    <property type="term" value="P:nucleotide-excision repair involved in interstrand cross-link repair"/>
    <property type="evidence" value="ECO:0007669"/>
    <property type="project" value="TreeGrafter"/>
</dbReference>
<name>A0A7C2ZRD8_9CREN</name>
<keyword evidence="4" id="KW-0378">Hydrolase</keyword>
<keyword evidence="1" id="KW-0540">Nuclease</keyword>
<dbReference type="PANTHER" id="PTHR10150">
    <property type="entry name" value="DNA REPAIR ENDONUCLEASE XPF"/>
    <property type="match status" value="1"/>
</dbReference>
<sequence>MGDYVIDNSVGIERKTANDYINSLVDGRLFDQLSRLKEVYEKALLIVEGNLYRALRSRGIHRNAVLGAIITLSLDLDIHIIYTKDEEETAEVIKRIALHKTRKFMSVQPPRKPKEWDLTRWQLFILQCFPNVGPKIAQRLLEYFGTIHAFCNASVSALSRIEGLSEQKASEIYRIIHAVYKDYTRGTQSEERRKSVLDYVSSRKEKEDSV</sequence>
<dbReference type="SUPFAM" id="SSF52980">
    <property type="entry name" value="Restriction endonuclease-like"/>
    <property type="match status" value="1"/>
</dbReference>
<dbReference type="PANTHER" id="PTHR10150:SF0">
    <property type="entry name" value="DNA REPAIR ENDONUCLEASE XPF"/>
    <property type="match status" value="1"/>
</dbReference>
<evidence type="ECO:0000256" key="3">
    <source>
        <dbReference type="ARBA" id="ARBA00022763"/>
    </source>
</evidence>
<evidence type="ECO:0000256" key="5">
    <source>
        <dbReference type="ARBA" id="ARBA00023125"/>
    </source>
</evidence>
<evidence type="ECO:0000256" key="4">
    <source>
        <dbReference type="ARBA" id="ARBA00022801"/>
    </source>
</evidence>
<organism evidence="8">
    <name type="scientific">Ignisphaera aggregans</name>
    <dbReference type="NCBI Taxonomy" id="334771"/>
    <lineage>
        <taxon>Archaea</taxon>
        <taxon>Thermoproteota</taxon>
        <taxon>Thermoprotei</taxon>
        <taxon>Desulfurococcales</taxon>
        <taxon>Desulfurococcaceae</taxon>
        <taxon>Ignisphaera</taxon>
    </lineage>
</organism>
<dbReference type="Pfam" id="PF14520">
    <property type="entry name" value="HHH_5"/>
    <property type="match status" value="1"/>
</dbReference>
<comment type="caution">
    <text evidence="8">The sequence shown here is derived from an EMBL/GenBank/DDBJ whole genome shotgun (WGS) entry which is preliminary data.</text>
</comment>
<keyword evidence="3" id="KW-0227">DNA damage</keyword>
<dbReference type="GO" id="GO:0003684">
    <property type="term" value="F:damaged DNA binding"/>
    <property type="evidence" value="ECO:0007669"/>
    <property type="project" value="TreeGrafter"/>
</dbReference>
<keyword evidence="6" id="KW-0234">DNA repair</keyword>
<dbReference type="SUPFAM" id="SSF47781">
    <property type="entry name" value="RuvA domain 2-like"/>
    <property type="match status" value="1"/>
</dbReference>
<dbReference type="EMBL" id="DSGT01000003">
    <property type="protein sequence ID" value="HEW52797.1"/>
    <property type="molecule type" value="Genomic_DNA"/>
</dbReference>
<dbReference type="GO" id="GO:0003697">
    <property type="term" value="F:single-stranded DNA binding"/>
    <property type="evidence" value="ECO:0007669"/>
    <property type="project" value="TreeGrafter"/>
</dbReference>
<dbReference type="GO" id="GO:0000724">
    <property type="term" value="P:double-strand break repair via homologous recombination"/>
    <property type="evidence" value="ECO:0007669"/>
    <property type="project" value="TreeGrafter"/>
</dbReference>
<accession>A0A7C2ZRD8</accession>
<dbReference type="CDD" id="cd20075">
    <property type="entry name" value="XPF_nuclease_XPF_arch"/>
    <property type="match status" value="1"/>
</dbReference>
<keyword evidence="5" id="KW-0238">DNA-binding</keyword>
<feature type="domain" description="ERCC4" evidence="7">
    <location>
        <begin position="2"/>
        <end position="95"/>
    </location>
</feature>
<proteinExistence type="predicted"/>
<reference evidence="8" key="1">
    <citation type="journal article" date="2020" name="mSystems">
        <title>Genome- and Community-Level Interaction Insights into Carbon Utilization and Element Cycling Functions of Hydrothermarchaeota in Hydrothermal Sediment.</title>
        <authorList>
            <person name="Zhou Z."/>
            <person name="Liu Y."/>
            <person name="Xu W."/>
            <person name="Pan J."/>
            <person name="Luo Z.H."/>
            <person name="Li M."/>
        </authorList>
    </citation>
    <scope>NUCLEOTIDE SEQUENCE [LARGE SCALE GENOMIC DNA]</scope>
    <source>
        <strain evidence="8">SpSt-16</strain>
    </source>
</reference>
<dbReference type="Pfam" id="PF02732">
    <property type="entry name" value="ERCC4"/>
    <property type="match status" value="1"/>
</dbReference>
<dbReference type="AlphaFoldDB" id="A0A7C2ZRD8"/>
<dbReference type="InterPro" id="IPR011335">
    <property type="entry name" value="Restrct_endonuc-II-like"/>
</dbReference>
<evidence type="ECO:0000256" key="6">
    <source>
        <dbReference type="ARBA" id="ARBA00023204"/>
    </source>
</evidence>
<dbReference type="InterPro" id="IPR006166">
    <property type="entry name" value="ERCC4_domain"/>
</dbReference>
<evidence type="ECO:0000259" key="7">
    <source>
        <dbReference type="Pfam" id="PF02732"/>
    </source>
</evidence>